<proteinExistence type="predicted"/>
<evidence type="ECO:0000313" key="3">
    <source>
        <dbReference type="Proteomes" id="UP000544331"/>
    </source>
</evidence>
<dbReference type="OrthoDB" id="47007at2759"/>
<feature type="region of interest" description="Disordered" evidence="1">
    <location>
        <begin position="213"/>
        <end position="264"/>
    </location>
</feature>
<name>A0A8H5XPR7_9HYPO</name>
<evidence type="ECO:0000313" key="2">
    <source>
        <dbReference type="EMBL" id="KAF5697763.1"/>
    </source>
</evidence>
<accession>A0A8H5XPR7</accession>
<feature type="compositionally biased region" description="Basic and acidic residues" evidence="1">
    <location>
        <begin position="251"/>
        <end position="264"/>
    </location>
</feature>
<organism evidence="2 3">
    <name type="scientific">Fusarium mundagurra</name>
    <dbReference type="NCBI Taxonomy" id="1567541"/>
    <lineage>
        <taxon>Eukaryota</taxon>
        <taxon>Fungi</taxon>
        <taxon>Dikarya</taxon>
        <taxon>Ascomycota</taxon>
        <taxon>Pezizomycotina</taxon>
        <taxon>Sordariomycetes</taxon>
        <taxon>Hypocreomycetidae</taxon>
        <taxon>Hypocreales</taxon>
        <taxon>Nectriaceae</taxon>
        <taxon>Fusarium</taxon>
        <taxon>Fusarium fujikuroi species complex</taxon>
    </lineage>
</organism>
<feature type="compositionally biased region" description="Basic and acidic residues" evidence="1">
    <location>
        <begin position="276"/>
        <end position="285"/>
    </location>
</feature>
<dbReference type="Proteomes" id="UP000544331">
    <property type="component" value="Unassembled WGS sequence"/>
</dbReference>
<dbReference type="AlphaFoldDB" id="A0A8H5XPR7"/>
<sequence length="395" mass="44981">MAEINPQISTGAVVGWLSRDTSKYLAEPDLKRRNLTFRTRFDKDSSFFEICIPIYLKHTGNKNTQPSTLILSIPFSTIETFSFQVLATVPQPVREKLSSQVLGLDFKLNENITILIPLDTKEQPMQGRTQSGVVLDNVREISRTNSISVYIDHTAVFEAQLNLIRTAINEGYYRSTRRSQLDLQSLYQGLGAQIARFPTQPEQVLGAQFEQLPAYDERPSSSLDTAAQKRKRPRSEPHGQETEADPSEAETLGKESQKRQELEERVATLEKERVRLEKALDDKEPGPGPGLRRAASEGQSRQTVKESIRTAKREIKALQKRIETAEKEIEALQKQNDKINFEGYDGRLWDVEQELNEVGEQYSDIKDNMVTEENLRDFGEDIKQDIAKRIMGDDH</sequence>
<comment type="caution">
    <text evidence="2">The sequence shown here is derived from an EMBL/GenBank/DDBJ whole genome shotgun (WGS) entry which is preliminary data.</text>
</comment>
<keyword evidence="3" id="KW-1185">Reference proteome</keyword>
<gene>
    <name evidence="2" type="ORF">FMUND_15301</name>
</gene>
<evidence type="ECO:0000256" key="1">
    <source>
        <dbReference type="SAM" id="MobiDB-lite"/>
    </source>
</evidence>
<dbReference type="EMBL" id="JAAOAN010000977">
    <property type="protein sequence ID" value="KAF5697763.1"/>
    <property type="molecule type" value="Genomic_DNA"/>
</dbReference>
<protein>
    <submittedName>
        <fullName evidence="2">Uncharacterized protein</fullName>
    </submittedName>
</protein>
<feature type="region of interest" description="Disordered" evidence="1">
    <location>
        <begin position="276"/>
        <end position="307"/>
    </location>
</feature>
<reference evidence="2 3" key="1">
    <citation type="submission" date="2020-05" db="EMBL/GenBank/DDBJ databases">
        <title>Identification and distribution of gene clusters putatively required for synthesis of sphingolipid metabolism inhibitors in phylogenetically diverse species of the filamentous fungus Fusarium.</title>
        <authorList>
            <person name="Kim H.-S."/>
            <person name="Busman M."/>
            <person name="Brown D.W."/>
            <person name="Divon H."/>
            <person name="Uhlig S."/>
            <person name="Proctor R.H."/>
        </authorList>
    </citation>
    <scope>NUCLEOTIDE SEQUENCE [LARGE SCALE GENOMIC DNA]</scope>
    <source>
        <strain evidence="2 3">NRRL 66235</strain>
    </source>
</reference>